<keyword evidence="1" id="KW-1133">Transmembrane helix</keyword>
<dbReference type="Proteomes" id="UP000249645">
    <property type="component" value="Unassembled WGS sequence"/>
</dbReference>
<dbReference type="AlphaFoldDB" id="A0A2W5EQM6"/>
<keyword evidence="1" id="KW-0812">Transmembrane</keyword>
<reference evidence="2 3" key="1">
    <citation type="submission" date="2017-11" db="EMBL/GenBank/DDBJ databases">
        <title>Infants hospitalized years apart are colonized by the same room-sourced microbial strains.</title>
        <authorList>
            <person name="Brooks B."/>
            <person name="Olm M.R."/>
            <person name="Firek B.A."/>
            <person name="Baker R."/>
            <person name="Thomas B.C."/>
            <person name="Morowitz M.J."/>
            <person name="Banfield J.F."/>
        </authorList>
    </citation>
    <scope>NUCLEOTIDE SEQUENCE [LARGE SCALE GENOMIC DNA]</scope>
    <source>
        <strain evidence="2">S2_009_000_R2_76</strain>
    </source>
</reference>
<comment type="caution">
    <text evidence="2">The sequence shown here is derived from an EMBL/GenBank/DDBJ whole genome shotgun (WGS) entry which is preliminary data.</text>
</comment>
<organism evidence="2 3">
    <name type="scientific">Pseudopedobacter saltans</name>
    <dbReference type="NCBI Taxonomy" id="151895"/>
    <lineage>
        <taxon>Bacteria</taxon>
        <taxon>Pseudomonadati</taxon>
        <taxon>Bacteroidota</taxon>
        <taxon>Sphingobacteriia</taxon>
        <taxon>Sphingobacteriales</taxon>
        <taxon>Sphingobacteriaceae</taxon>
        <taxon>Pseudopedobacter</taxon>
    </lineage>
</organism>
<gene>
    <name evidence="2" type="ORF">DI598_15595</name>
</gene>
<sequence>MFLTKDNFKLGLVLGMIAPFFGVLLYYLIKFAKTFSFGEFLQILFNHKPLVTAISSFSLLANAIIFTLYINTRKDQTAKGIFTVTCFYAVIALILKLFIK</sequence>
<protein>
    <recommendedName>
        <fullName evidence="4">Stationary phase survival protein SurE</fullName>
    </recommendedName>
</protein>
<name>A0A2W5EQM6_9SPHI</name>
<feature type="transmembrane region" description="Helical" evidence="1">
    <location>
        <begin position="12"/>
        <end position="29"/>
    </location>
</feature>
<dbReference type="EMBL" id="QFOI01000364">
    <property type="protein sequence ID" value="PZP43590.1"/>
    <property type="molecule type" value="Genomic_DNA"/>
</dbReference>
<accession>A0A2W5EQM6</accession>
<feature type="transmembrane region" description="Helical" evidence="1">
    <location>
        <begin position="81"/>
        <end position="99"/>
    </location>
</feature>
<evidence type="ECO:0000313" key="3">
    <source>
        <dbReference type="Proteomes" id="UP000249645"/>
    </source>
</evidence>
<evidence type="ECO:0000313" key="2">
    <source>
        <dbReference type="EMBL" id="PZP43590.1"/>
    </source>
</evidence>
<feature type="transmembrane region" description="Helical" evidence="1">
    <location>
        <begin position="49"/>
        <end position="69"/>
    </location>
</feature>
<evidence type="ECO:0008006" key="4">
    <source>
        <dbReference type="Google" id="ProtNLM"/>
    </source>
</evidence>
<keyword evidence="1" id="KW-0472">Membrane</keyword>
<proteinExistence type="predicted"/>
<evidence type="ECO:0000256" key="1">
    <source>
        <dbReference type="SAM" id="Phobius"/>
    </source>
</evidence>